<dbReference type="GO" id="GO:0003676">
    <property type="term" value="F:nucleic acid binding"/>
    <property type="evidence" value="ECO:0007669"/>
    <property type="project" value="InterPro"/>
</dbReference>
<dbReference type="SUPFAM" id="SSF53335">
    <property type="entry name" value="S-adenosyl-L-methionine-dependent methyltransferases"/>
    <property type="match status" value="1"/>
</dbReference>
<evidence type="ECO:0000259" key="3">
    <source>
        <dbReference type="Pfam" id="PF13708"/>
    </source>
</evidence>
<dbReference type="PRINTS" id="PR00507">
    <property type="entry name" value="N12N6MTFRASE"/>
</dbReference>
<evidence type="ECO:0000256" key="2">
    <source>
        <dbReference type="ARBA" id="ARBA00022679"/>
    </source>
</evidence>
<protein>
    <recommendedName>
        <fullName evidence="3">DUF4942 domain-containing protein</fullName>
    </recommendedName>
</protein>
<dbReference type="Pfam" id="PF13708">
    <property type="entry name" value="DUF4942"/>
    <property type="match status" value="1"/>
</dbReference>
<evidence type="ECO:0000313" key="4">
    <source>
        <dbReference type="EMBL" id="AKG47442.1"/>
    </source>
</evidence>
<gene>
    <name evidence="4" type="ORF">pA_00002</name>
</gene>
<name>A0A0K0MPS5_PECCA</name>
<reference evidence="4" key="1">
    <citation type="journal article" date="2015" name="Environ. Microbiol.">
        <title>Plasmids from the gut microbiome of cabbage root fly larvae encode SaxA that catalyses the conversion of the plant toxin 2-phenylethyl isothiocyanate.</title>
        <authorList>
            <person name="Welte C.U."/>
            <person name="de Graaf R.M."/>
            <person name="van den Bosch T.J."/>
            <person name="Op den Camp H.J."/>
            <person name="van Dam N.M."/>
            <person name="Jetten M.S."/>
        </authorList>
    </citation>
    <scope>NUCLEOTIDE SEQUENCE</scope>
    <source>
        <plasmid evidence="4">Drgb1</plasmid>
    </source>
</reference>
<feature type="domain" description="DUF4942" evidence="3">
    <location>
        <begin position="144"/>
        <end position="293"/>
    </location>
</feature>
<accession>A0A0K0MPS5</accession>
<dbReference type="InterPro" id="IPR031339">
    <property type="entry name" value="DUF4942"/>
</dbReference>
<dbReference type="Gene3D" id="3.40.50.150">
    <property type="entry name" value="Vaccinia Virus protein VP39"/>
    <property type="match status" value="1"/>
</dbReference>
<keyword evidence="2" id="KW-0808">Transferase</keyword>
<dbReference type="EMBL" id="KP942676">
    <property type="protein sequence ID" value="AKG47442.1"/>
    <property type="molecule type" value="Genomic_DNA"/>
</dbReference>
<dbReference type="AlphaFoldDB" id="A0A0K0MPS5"/>
<keyword evidence="4" id="KW-0614">Plasmid</keyword>
<dbReference type="GO" id="GO:0032259">
    <property type="term" value="P:methylation"/>
    <property type="evidence" value="ECO:0007669"/>
    <property type="project" value="UniProtKB-KW"/>
</dbReference>
<sequence>MGALVSSTADLLFQQNDVAFREEVNQIRGVIAEYQREEAERELLHKIIFSGDRVSKINELLDESCKPGERKSGFYRLPYQIDFDYVRSNLRAKYWQKVVDMTNVLQLMPANRREQWRDQFIEGKMTLDNPLEHGKRRVTGDYVGVPEFSENTVVPTLLGLLNDRNMYLNERVYNVFCALSPSHKTNKSYGFSERLIIAGVVTEYWSNSVWLSDYRADSIDDLRMTLRFFTCGRFGRVQSLKEVLSKIYKDGNLGQWVSIDGNVLRVKMFKNGNMHIEIHPDVAWRLNEVLAASLPYAIPSEFRSSPKSRSAVKDFGEIIHTLDEDMISLIVHTIFDRKTGMYKCTDSNWSYYPTSHKEYNSIMKKLGGELDRDSNSWLFNYDFTHVRDYIVANRSMPDHKSYQFYPTPESIQHFVADLIALQDDEMLLEPSAGRGDLISSINQPEQTTCIELSPLFCKILESKGYAPIQADFLKWSDENQGVEFDKIAMNPPFSEGRAKAHVQAAISHLKLGGRCVAVVPGSERMDWVDKKQYKVEDCATFSGVFEDTGVTVKVFTIDRN</sequence>
<evidence type="ECO:0000256" key="1">
    <source>
        <dbReference type="ARBA" id="ARBA00022603"/>
    </source>
</evidence>
<organism evidence="4">
    <name type="scientific">Pectobacterium carotovorum</name>
    <name type="common">Erwinia carotovora</name>
    <dbReference type="NCBI Taxonomy" id="554"/>
    <lineage>
        <taxon>Bacteria</taxon>
        <taxon>Pseudomonadati</taxon>
        <taxon>Pseudomonadota</taxon>
        <taxon>Gammaproteobacteria</taxon>
        <taxon>Enterobacterales</taxon>
        <taxon>Pectobacteriaceae</taxon>
        <taxon>Pectobacterium</taxon>
    </lineage>
</organism>
<dbReference type="PROSITE" id="PS00092">
    <property type="entry name" value="N6_MTASE"/>
    <property type="match status" value="1"/>
</dbReference>
<geneLocation type="plasmid" evidence="4">
    <name>Drgb1</name>
</geneLocation>
<proteinExistence type="predicted"/>
<dbReference type="InterPro" id="IPR029063">
    <property type="entry name" value="SAM-dependent_MTases_sf"/>
</dbReference>
<reference evidence="4" key="2">
    <citation type="submission" date="2015-03" db="EMBL/GenBank/DDBJ databases">
        <authorList>
            <person name="Welte C."/>
            <person name="de Graaf R."/>
            <person name="van den Bosch T.J.M."/>
            <person name="Op den Camp H."/>
            <person name="van Dam N."/>
            <person name="Jetten M."/>
        </authorList>
    </citation>
    <scope>NUCLEOTIDE SEQUENCE</scope>
    <source>
        <plasmid evidence="4">Drgb1</plasmid>
    </source>
</reference>
<keyword evidence="1" id="KW-0489">Methyltransferase</keyword>
<dbReference type="GO" id="GO:0008168">
    <property type="term" value="F:methyltransferase activity"/>
    <property type="evidence" value="ECO:0007669"/>
    <property type="project" value="UniProtKB-KW"/>
</dbReference>
<dbReference type="InterPro" id="IPR002052">
    <property type="entry name" value="DNA_methylase_N6_adenine_CS"/>
</dbReference>
<dbReference type="RefSeq" id="WP_181374620.1">
    <property type="nucleotide sequence ID" value="NZ_KP942676.1"/>
</dbReference>